<evidence type="ECO:0000259" key="2">
    <source>
        <dbReference type="Pfam" id="PF13116"/>
    </source>
</evidence>
<organism evidence="3 4">
    <name type="scientific">Lysobacter soyae</name>
    <dbReference type="NCBI Taxonomy" id="2764185"/>
    <lineage>
        <taxon>Bacteria</taxon>
        <taxon>Pseudomonadati</taxon>
        <taxon>Pseudomonadota</taxon>
        <taxon>Gammaproteobacteria</taxon>
        <taxon>Lysobacterales</taxon>
        <taxon>Lysobacteraceae</taxon>
        <taxon>Lysobacter</taxon>
    </lineage>
</organism>
<keyword evidence="1" id="KW-0472">Membrane</keyword>
<dbReference type="PANTHER" id="PTHR38690">
    <property type="entry name" value="PROTEASE-RELATED"/>
    <property type="match status" value="1"/>
</dbReference>
<sequence length="1255" mass="133985">MKRHLHLAGKSVYYLLGAKLLLLALLMMGIARFMPWLESHPQQVSAWLSKKAGRPVRFDNLQAQWTRSGPLLKLKNMRVGPVGNPLRVGDAELLVSQYSGWWPGRRLTELRIRGVAITLERSDAGEWRVHGLPGQSTGGDPFSTLERLGELQVVDGKLRVLAPSLGLNLYSPHVDVRTQVNGDVVRVGMRAWLENAKLPVDAVMRFDRKQGAGRVYVGGKSLDLSGQSSVLKFAGVAIVEGKGSGQAWLTMKNNRVAAVQSNVDFQAIRLQSTALEETPRSIRIDRLTGRTFFTRGADKWSLQIPELAIQSQGQQQQLKGLEVNSSDSMSVAVDRINLRLVSSFADLTDRMPAKFRQWLAQAAPAGTLDNVVMRRFANGRVQLDADAVGLGVNPVASTPGIRGVSGRITADEAGMRIDLAPSSEWTFDWPAGFGVPHQFNPQGTVVVWREGPGIHVGTNGLSLKGPDASFDARGGLFWEGDGSHPRIDIAVELTAPAQVTKARGFWVHNVMSKPAINWLNSALVAGTVERGQVLVSGDLDEWPFDQQNGLFEVLADVRNFRMKFQPDWPEVVGNHAALQFKGKGMAISADGSISGIKLAKATADIENLGKPDLLIHGEGAGDASQFLALIRSSPLQKEFGEHTDPIIATGPASARVDLKLPLHHDEAKFEVNGLVSLNGVEATHKTYELQFSQIKGVGEFNRDGFKAPDLAVIHEGQAGKLSLRVGSGTQDARNMFEGGLMVNAGARSLLARVPDLAWLGNRVEGRSDWTVGVALPRGASAQTVNALELRSTLVGTAMNLPAPFNKSSGTSLPTTVRIPLPIDGPGEIQVSMGRLANVRARRHSTNTGVAVMLGGAPAGLPPARGVTINGAVPAMDALAWMAVMDSGSAGAPGLTVNSLDVRADRLMVGDTAMPGARLRMTPTRDGKQIDITGTAMQGTIHVGSARNAPIVGRLDRLRIAMPKTSGTPSKSSDAATGLLSDPRKLPPLDLSIRSLWVDKAELTAVRLKTSQVPAGVSVDRFSATAPQTQMEATGSWLGDASASRTALKLTVDTRNLGKLVDALGAVGQVSKGRGAITADIAWPASPMDLRTAKLSGKIHVDMREGSLVKVEPGVGRVIGLFSVARLPRRLTLDFSDFFSQGFAFDTVSGDIRFDAGYAKTDHFSIKGPAADIDIRGSANLESQTFDQTIDVYPKAGNMLTVAGAVAGGPIGAAIGAVAGQILKKPLGQMAAKTYHVTGPWSDPHVESVDKNGKKK</sequence>
<evidence type="ECO:0000313" key="4">
    <source>
        <dbReference type="Proteomes" id="UP000824755"/>
    </source>
</evidence>
<keyword evidence="4" id="KW-1185">Reference proteome</keyword>
<proteinExistence type="predicted"/>
<dbReference type="Proteomes" id="UP000824755">
    <property type="component" value="Chromosome"/>
</dbReference>
<reference evidence="3 4" key="1">
    <citation type="submission" date="2021-08" db="EMBL/GenBank/DDBJ databases">
        <title>Lysobacter sp. strain CJ11 Genome sequencing and assembly.</title>
        <authorList>
            <person name="Kim I."/>
        </authorList>
    </citation>
    <scope>NUCLEOTIDE SEQUENCE [LARGE SCALE GENOMIC DNA]</scope>
    <source>
        <strain evidence="3 4">CJ11</strain>
    </source>
</reference>
<gene>
    <name evidence="3" type="ORF">H8L67_07880</name>
</gene>
<evidence type="ECO:0000256" key="1">
    <source>
        <dbReference type="SAM" id="Phobius"/>
    </source>
</evidence>
<dbReference type="InterPro" id="IPR025263">
    <property type="entry name" value="YhdP_central"/>
</dbReference>
<dbReference type="EMBL" id="CP080544">
    <property type="protein sequence ID" value="QYR52508.1"/>
    <property type="molecule type" value="Genomic_DNA"/>
</dbReference>
<feature type="domain" description="YhdP central" evidence="2">
    <location>
        <begin position="10"/>
        <end position="1245"/>
    </location>
</feature>
<dbReference type="RefSeq" id="WP_220379293.1">
    <property type="nucleotide sequence ID" value="NZ_CP080544.1"/>
</dbReference>
<keyword evidence="1" id="KW-1133">Transmembrane helix</keyword>
<evidence type="ECO:0000313" key="3">
    <source>
        <dbReference type="EMBL" id="QYR52508.1"/>
    </source>
</evidence>
<name>A0ABX8WPZ7_9GAMM</name>
<protein>
    <submittedName>
        <fullName evidence="3">TIGR02099 family protein</fullName>
    </submittedName>
</protein>
<dbReference type="NCBIfam" id="TIGR02099">
    <property type="entry name" value="YhdP family protein"/>
    <property type="match status" value="1"/>
</dbReference>
<keyword evidence="1" id="KW-0812">Transmembrane</keyword>
<dbReference type="Pfam" id="PF13116">
    <property type="entry name" value="YhdP"/>
    <property type="match status" value="1"/>
</dbReference>
<dbReference type="InterPro" id="IPR011836">
    <property type="entry name" value="YhdP"/>
</dbReference>
<dbReference type="PANTHER" id="PTHR38690:SF1">
    <property type="entry name" value="PROTEASE"/>
    <property type="match status" value="1"/>
</dbReference>
<feature type="transmembrane region" description="Helical" evidence="1">
    <location>
        <begin position="12"/>
        <end position="34"/>
    </location>
</feature>
<accession>A0ABX8WPZ7</accession>